<organism evidence="2 3">
    <name type="scientific">Stenotrophomonas terrae</name>
    <dbReference type="NCBI Taxonomy" id="405446"/>
    <lineage>
        <taxon>Bacteria</taxon>
        <taxon>Pseudomonadati</taxon>
        <taxon>Pseudomonadota</taxon>
        <taxon>Gammaproteobacteria</taxon>
        <taxon>Lysobacterales</taxon>
        <taxon>Lysobacteraceae</taxon>
        <taxon>Stenotrophomonas</taxon>
    </lineage>
</organism>
<dbReference type="Gene3D" id="3.40.50.1820">
    <property type="entry name" value="alpha/beta hydrolase"/>
    <property type="match status" value="1"/>
</dbReference>
<name>A0A0R0CN12_9GAMM</name>
<keyword evidence="1" id="KW-1133">Transmembrane helix</keyword>
<evidence type="ECO:0000256" key="1">
    <source>
        <dbReference type="SAM" id="Phobius"/>
    </source>
</evidence>
<dbReference type="InterPro" id="IPR029058">
    <property type="entry name" value="AB_hydrolase_fold"/>
</dbReference>
<comment type="caution">
    <text evidence="2">The sequence shown here is derived from an EMBL/GenBank/DDBJ whole genome shotgun (WGS) entry which is preliminary data.</text>
</comment>
<accession>A0A0R0CN12</accession>
<keyword evidence="1" id="KW-0472">Membrane</keyword>
<dbReference type="PANTHER" id="PTHR12277:SF81">
    <property type="entry name" value="PROTEIN ABHD13"/>
    <property type="match status" value="1"/>
</dbReference>
<dbReference type="Proteomes" id="UP000051863">
    <property type="component" value="Unassembled WGS sequence"/>
</dbReference>
<dbReference type="PATRIC" id="fig|405446.3.peg.1440"/>
<proteinExistence type="predicted"/>
<dbReference type="PANTHER" id="PTHR12277">
    <property type="entry name" value="ALPHA/BETA HYDROLASE DOMAIN-CONTAINING PROTEIN"/>
    <property type="match status" value="1"/>
</dbReference>
<evidence type="ECO:0008006" key="4">
    <source>
        <dbReference type="Google" id="ProtNLM"/>
    </source>
</evidence>
<keyword evidence="3" id="KW-1185">Reference proteome</keyword>
<protein>
    <recommendedName>
        <fullName evidence="4">PhoP</fullName>
    </recommendedName>
</protein>
<dbReference type="SUPFAM" id="SSF53474">
    <property type="entry name" value="alpha/beta-Hydrolases"/>
    <property type="match status" value="1"/>
</dbReference>
<dbReference type="RefSeq" id="WP_057628507.1">
    <property type="nucleotide sequence ID" value="NZ_LDJJ01000031.1"/>
</dbReference>
<evidence type="ECO:0000313" key="3">
    <source>
        <dbReference type="Proteomes" id="UP000051863"/>
    </source>
</evidence>
<dbReference type="EMBL" id="LDJJ01000031">
    <property type="protein sequence ID" value="KRG67498.1"/>
    <property type="molecule type" value="Genomic_DNA"/>
</dbReference>
<feature type="transmembrane region" description="Helical" evidence="1">
    <location>
        <begin position="7"/>
        <end position="28"/>
    </location>
</feature>
<sequence>MITSLKVLLIAISVLASMYLIACALLAFNARSMLYHPAPRSADVPHWTMPRGDADIIVSSNKQHSTQLILYFGGNAEDVSQALAMLQQTFPAAAIHAMHYRGYGGSSGSPTEATLIGDALALYDSTSNGQAQDIIVVGRSLGSGVAVQLAAARSVQRLVLITPYDSIGGLAARMFPAFPVRLLLRDHYDSWRHAARISAPTTLIIAGRDEVIPNASSLRLLREFRPGVAQAVTINDADHNDVFAYPQFAEALRGN</sequence>
<gene>
    <name evidence="2" type="ORF">ABB27_09790</name>
</gene>
<keyword evidence="1" id="KW-0812">Transmembrane</keyword>
<reference evidence="2 3" key="1">
    <citation type="submission" date="2015-05" db="EMBL/GenBank/DDBJ databases">
        <title>Genome sequencing and analysis of members of genus Stenotrophomonas.</title>
        <authorList>
            <person name="Patil P.P."/>
            <person name="Midha S."/>
            <person name="Patil P.B."/>
        </authorList>
    </citation>
    <scope>NUCLEOTIDE SEQUENCE [LARGE SCALE GENOMIC DNA]</scope>
    <source>
        <strain evidence="2 3">DSM 18941</strain>
    </source>
</reference>
<dbReference type="AlphaFoldDB" id="A0A0R0CN12"/>
<evidence type="ECO:0000313" key="2">
    <source>
        <dbReference type="EMBL" id="KRG67498.1"/>
    </source>
</evidence>